<protein>
    <submittedName>
        <fullName evidence="2">Uncharacterized protein</fullName>
    </submittedName>
</protein>
<proteinExistence type="predicted"/>
<accession>A0A371CHK7</accession>
<organism evidence="2 3">
    <name type="scientific">Lentinus brumalis</name>
    <dbReference type="NCBI Taxonomy" id="2498619"/>
    <lineage>
        <taxon>Eukaryota</taxon>
        <taxon>Fungi</taxon>
        <taxon>Dikarya</taxon>
        <taxon>Basidiomycota</taxon>
        <taxon>Agaricomycotina</taxon>
        <taxon>Agaricomycetes</taxon>
        <taxon>Polyporales</taxon>
        <taxon>Polyporaceae</taxon>
        <taxon>Lentinus</taxon>
    </lineage>
</organism>
<feature type="compositionally biased region" description="Polar residues" evidence="1">
    <location>
        <begin position="86"/>
        <end position="100"/>
    </location>
</feature>
<evidence type="ECO:0000313" key="3">
    <source>
        <dbReference type="Proteomes" id="UP000256964"/>
    </source>
</evidence>
<dbReference type="AlphaFoldDB" id="A0A371CHK7"/>
<dbReference type="Proteomes" id="UP000256964">
    <property type="component" value="Unassembled WGS sequence"/>
</dbReference>
<feature type="compositionally biased region" description="Low complexity" evidence="1">
    <location>
        <begin position="69"/>
        <end position="85"/>
    </location>
</feature>
<sequence length="100" mass="11162">MPALWSPGLELVLYCSSADARRRKRRAIEPPDDVESEAVSLSAECLRPSPDGRRRRAHVRYSTEHELGSSRLQLRPSSQLQCSPSTFTLARRSQTVDPAG</sequence>
<gene>
    <name evidence="2" type="ORF">OH76DRAFT_1413368</name>
</gene>
<feature type="region of interest" description="Disordered" evidence="1">
    <location>
        <begin position="24"/>
        <end position="100"/>
    </location>
</feature>
<name>A0A371CHK7_9APHY</name>
<evidence type="ECO:0000256" key="1">
    <source>
        <dbReference type="SAM" id="MobiDB-lite"/>
    </source>
</evidence>
<keyword evidence="3" id="KW-1185">Reference proteome</keyword>
<evidence type="ECO:0000313" key="2">
    <source>
        <dbReference type="EMBL" id="RDX39772.1"/>
    </source>
</evidence>
<reference evidence="2 3" key="1">
    <citation type="journal article" date="2018" name="Biotechnol. Biofuels">
        <title>Integrative visual omics of the white-rot fungus Polyporus brumalis exposes the biotechnological potential of its oxidative enzymes for delignifying raw plant biomass.</title>
        <authorList>
            <person name="Miyauchi S."/>
            <person name="Rancon A."/>
            <person name="Drula E."/>
            <person name="Hage H."/>
            <person name="Chaduli D."/>
            <person name="Favel A."/>
            <person name="Grisel S."/>
            <person name="Henrissat B."/>
            <person name="Herpoel-Gimbert I."/>
            <person name="Ruiz-Duenas F.J."/>
            <person name="Chevret D."/>
            <person name="Hainaut M."/>
            <person name="Lin J."/>
            <person name="Wang M."/>
            <person name="Pangilinan J."/>
            <person name="Lipzen A."/>
            <person name="Lesage-Meessen L."/>
            <person name="Navarro D."/>
            <person name="Riley R."/>
            <person name="Grigoriev I.V."/>
            <person name="Zhou S."/>
            <person name="Raouche S."/>
            <person name="Rosso M.N."/>
        </authorList>
    </citation>
    <scope>NUCLEOTIDE SEQUENCE [LARGE SCALE GENOMIC DNA]</scope>
    <source>
        <strain evidence="2 3">BRFM 1820</strain>
    </source>
</reference>
<dbReference type="EMBL" id="KZ857651">
    <property type="protein sequence ID" value="RDX39772.1"/>
    <property type="molecule type" value="Genomic_DNA"/>
</dbReference>